<evidence type="ECO:0000256" key="7">
    <source>
        <dbReference type="ARBA" id="ARBA00049442"/>
    </source>
</evidence>
<dbReference type="InterPro" id="IPR041121">
    <property type="entry name" value="SDH_C"/>
</dbReference>
<evidence type="ECO:0000256" key="6">
    <source>
        <dbReference type="ARBA" id="ARBA00023141"/>
    </source>
</evidence>
<protein>
    <recommendedName>
        <fullName evidence="2 8">Shikimate dehydrogenase (NADP(+))</fullName>
        <shortName evidence="8">SDH</shortName>
        <ecNumber evidence="2 8">1.1.1.25</ecNumber>
    </recommendedName>
</protein>
<comment type="similarity">
    <text evidence="8">Belongs to the shikimate dehydrogenase family.</text>
</comment>
<gene>
    <name evidence="8 12" type="primary">aroE</name>
    <name evidence="12" type="ORF">SPACI_020540</name>
</gene>
<comment type="catalytic activity">
    <reaction evidence="7 8">
        <text>shikimate + NADP(+) = 3-dehydroshikimate + NADPH + H(+)</text>
        <dbReference type="Rhea" id="RHEA:17737"/>
        <dbReference type="ChEBI" id="CHEBI:15378"/>
        <dbReference type="ChEBI" id="CHEBI:16630"/>
        <dbReference type="ChEBI" id="CHEBI:36208"/>
        <dbReference type="ChEBI" id="CHEBI:57783"/>
        <dbReference type="ChEBI" id="CHEBI:58349"/>
        <dbReference type="EC" id="1.1.1.25"/>
    </reaction>
</comment>
<evidence type="ECO:0000256" key="4">
    <source>
        <dbReference type="ARBA" id="ARBA00022857"/>
    </source>
</evidence>
<keyword evidence="4 8" id="KW-0521">NADP</keyword>
<feature type="domain" description="SDH C-terminal" evidence="11">
    <location>
        <begin position="249"/>
        <end position="279"/>
    </location>
</feature>
<comment type="function">
    <text evidence="8">Involved in the biosynthesis of the chorismate, which leads to the biosynthesis of aromatic amino acids. Catalyzes the reversible NADPH linked reduction of 3-dehydroshikimate (DHSA) to yield shikimate (SA).</text>
</comment>
<evidence type="ECO:0000256" key="1">
    <source>
        <dbReference type="ARBA" id="ARBA00004871"/>
    </source>
</evidence>
<dbReference type="SUPFAM" id="SSF53223">
    <property type="entry name" value="Aminoacid dehydrogenase-like, N-terminal domain"/>
    <property type="match status" value="1"/>
</dbReference>
<keyword evidence="5 8" id="KW-0560">Oxidoreductase</keyword>
<dbReference type="NCBIfam" id="TIGR00507">
    <property type="entry name" value="aroE"/>
    <property type="match status" value="1"/>
</dbReference>
<dbReference type="InterPro" id="IPR046346">
    <property type="entry name" value="Aminoacid_DH-like_N_sf"/>
</dbReference>
<dbReference type="Gene3D" id="3.40.50.10860">
    <property type="entry name" value="Leucine Dehydrogenase, chain A, domain 1"/>
    <property type="match status" value="1"/>
</dbReference>
<feature type="domain" description="Shikimate dehydrogenase substrate binding N-terminal" evidence="10">
    <location>
        <begin position="12"/>
        <end position="94"/>
    </location>
</feature>
<evidence type="ECO:0000256" key="8">
    <source>
        <dbReference type="HAMAP-Rule" id="MF_00222"/>
    </source>
</evidence>
<keyword evidence="3 8" id="KW-0028">Amino-acid biosynthesis</keyword>
<sequence>MMITAKTQKVGLLGWPLGHSLSPVMQNAAFAASNLDYVYLPLPTPPELLPQAVQGLKALGFAGVNVTIPHKVAIMEYLDEIDSSAKSVGAVNTILCQGDRLIGHNTDAGGYIRSLKQVGISVTGRSAVIFGAGGAARAVIAGFAAAHVAAITVGARDKNKAEHMAHLFDGTIPVSGVCWDSDEFAAALSNADIVVNATPLGMYPSTVNQPPVRWDLLQQSAVISDLIYNPLITGFMAEGIRRGHIVVGGEGMLLEQGALAFELWTGRKAPASVMRQALMRELKR</sequence>
<dbReference type="PANTHER" id="PTHR21089">
    <property type="entry name" value="SHIKIMATE DEHYDROGENASE"/>
    <property type="match status" value="1"/>
</dbReference>
<evidence type="ECO:0000256" key="3">
    <source>
        <dbReference type="ARBA" id="ARBA00022605"/>
    </source>
</evidence>
<feature type="binding site" evidence="8">
    <location>
        <position position="67"/>
    </location>
    <ligand>
        <name>shikimate</name>
        <dbReference type="ChEBI" id="CHEBI:36208"/>
    </ligand>
</feature>
<dbReference type="NCBIfam" id="NF001314">
    <property type="entry name" value="PRK00258.2-2"/>
    <property type="match status" value="1"/>
</dbReference>
<dbReference type="InterPro" id="IPR006151">
    <property type="entry name" value="Shikm_DH/Glu-tRNA_Rdtase"/>
</dbReference>
<keyword evidence="13" id="KW-1185">Reference proteome</keyword>
<evidence type="ECO:0000259" key="10">
    <source>
        <dbReference type="Pfam" id="PF08501"/>
    </source>
</evidence>
<dbReference type="InterPro" id="IPR036291">
    <property type="entry name" value="NAD(P)-bd_dom_sf"/>
</dbReference>
<dbReference type="PANTHER" id="PTHR21089:SF1">
    <property type="entry name" value="BIFUNCTIONAL 3-DEHYDROQUINATE DEHYDRATASE_SHIKIMATE DEHYDROGENASE, CHLOROPLASTIC"/>
    <property type="match status" value="1"/>
</dbReference>
<dbReference type="Proteomes" id="UP000216052">
    <property type="component" value="Chromosome"/>
</dbReference>
<comment type="subunit">
    <text evidence="8">Homodimer.</text>
</comment>
<feature type="binding site" evidence="8">
    <location>
        <position position="226"/>
    </location>
    <ligand>
        <name>NADP(+)</name>
        <dbReference type="ChEBI" id="CHEBI:58349"/>
    </ligand>
</feature>
<dbReference type="EC" id="1.1.1.25" evidence="2 8"/>
<dbReference type="Pfam" id="PF08501">
    <property type="entry name" value="Shikimate_dh_N"/>
    <property type="match status" value="1"/>
</dbReference>
<feature type="binding site" evidence="8">
    <location>
        <position position="92"/>
    </location>
    <ligand>
        <name>shikimate</name>
        <dbReference type="ChEBI" id="CHEBI:36208"/>
    </ligand>
</feature>
<dbReference type="CDD" id="cd01065">
    <property type="entry name" value="NAD_bind_Shikimate_DH"/>
    <property type="match status" value="1"/>
</dbReference>
<evidence type="ECO:0000256" key="2">
    <source>
        <dbReference type="ARBA" id="ARBA00012962"/>
    </source>
</evidence>
<comment type="caution">
    <text evidence="8">Lacks conserved residue(s) required for the propagation of feature annotation.</text>
</comment>
<dbReference type="SUPFAM" id="SSF51735">
    <property type="entry name" value="NAD(P)-binding Rossmann-fold domains"/>
    <property type="match status" value="1"/>
</dbReference>
<dbReference type="GO" id="GO:0004764">
    <property type="term" value="F:shikimate 3-dehydrogenase (NADP+) activity"/>
    <property type="evidence" value="ECO:0007669"/>
    <property type="project" value="UniProtKB-EC"/>
</dbReference>
<evidence type="ECO:0000313" key="13">
    <source>
        <dbReference type="Proteomes" id="UP000216052"/>
    </source>
</evidence>
<feature type="binding site" evidence="8">
    <location>
        <begin position="131"/>
        <end position="135"/>
    </location>
    <ligand>
        <name>NADP(+)</name>
        <dbReference type="ChEBI" id="CHEBI:58349"/>
    </ligand>
</feature>
<reference evidence="12" key="1">
    <citation type="submission" date="2024-05" db="EMBL/GenBank/DDBJ databases">
        <title>Isolation and characterization of Sporomusa carbonis sp. nov., a carboxydotrophic hydrogenogen in the genus of Sporomusa isolated from a charcoal burning pile.</title>
        <authorList>
            <person name="Boeer T."/>
            <person name="Rosenbaum F."/>
            <person name="Eysell L."/>
            <person name="Mueller V."/>
            <person name="Daniel R."/>
            <person name="Poehlein A."/>
        </authorList>
    </citation>
    <scope>NUCLEOTIDE SEQUENCE [LARGE SCALE GENOMIC DNA]</scope>
    <source>
        <strain evidence="12">DSM 3132</strain>
    </source>
</reference>
<evidence type="ECO:0000259" key="11">
    <source>
        <dbReference type="Pfam" id="PF18317"/>
    </source>
</evidence>
<feature type="binding site" evidence="8">
    <location>
        <position position="107"/>
    </location>
    <ligand>
        <name>shikimate</name>
        <dbReference type="ChEBI" id="CHEBI:36208"/>
    </ligand>
</feature>
<feature type="binding site" evidence="8">
    <location>
        <position position="228"/>
    </location>
    <ligand>
        <name>shikimate</name>
        <dbReference type="ChEBI" id="CHEBI:36208"/>
    </ligand>
</feature>
<comment type="pathway">
    <text evidence="1 8">Metabolic intermediate biosynthesis; chorismate biosynthesis; chorismate from D-erythrose 4-phosphate and phosphoenolpyruvate: step 4/7.</text>
</comment>
<feature type="binding site" evidence="8">
    <location>
        <position position="249"/>
    </location>
    <ligand>
        <name>NADP(+)</name>
        <dbReference type="ChEBI" id="CHEBI:58349"/>
    </ligand>
</feature>
<proteinExistence type="inferred from homology"/>
<evidence type="ECO:0000256" key="5">
    <source>
        <dbReference type="ARBA" id="ARBA00023002"/>
    </source>
</evidence>
<dbReference type="HAMAP" id="MF_00222">
    <property type="entry name" value="Shikimate_DH_AroE"/>
    <property type="match status" value="1"/>
</dbReference>
<dbReference type="Pfam" id="PF18317">
    <property type="entry name" value="SDH_C"/>
    <property type="match status" value="1"/>
</dbReference>
<evidence type="ECO:0000313" key="12">
    <source>
        <dbReference type="EMBL" id="XFO72008.1"/>
    </source>
</evidence>
<accession>A0ABZ3J0X1</accession>
<feature type="domain" description="Quinate/shikimate 5-dehydrogenase/glutamyl-tRNA reductase" evidence="9">
    <location>
        <begin position="121"/>
        <end position="198"/>
    </location>
</feature>
<dbReference type="EMBL" id="CP155571">
    <property type="protein sequence ID" value="XFO72008.1"/>
    <property type="molecule type" value="Genomic_DNA"/>
</dbReference>
<name>A0ABZ3J0X1_SPOA4</name>
<dbReference type="InterPro" id="IPR013708">
    <property type="entry name" value="Shikimate_DH-bd_N"/>
</dbReference>
<dbReference type="Pfam" id="PF01488">
    <property type="entry name" value="Shikimate_DH"/>
    <property type="match status" value="1"/>
</dbReference>
<feature type="binding site" evidence="8">
    <location>
        <begin position="20"/>
        <end position="22"/>
    </location>
    <ligand>
        <name>shikimate</name>
        <dbReference type="ChEBI" id="CHEBI:36208"/>
    </ligand>
</feature>
<feature type="binding site" evidence="8">
    <location>
        <position position="256"/>
    </location>
    <ligand>
        <name>shikimate</name>
        <dbReference type="ChEBI" id="CHEBI:36208"/>
    </ligand>
</feature>
<dbReference type="InterPro" id="IPR022893">
    <property type="entry name" value="Shikimate_DH_fam"/>
</dbReference>
<dbReference type="Gene3D" id="3.40.50.720">
    <property type="entry name" value="NAD(P)-binding Rossmann-like Domain"/>
    <property type="match status" value="1"/>
</dbReference>
<keyword evidence="6 8" id="KW-0057">Aromatic amino acid biosynthesis</keyword>
<dbReference type="InterPro" id="IPR011342">
    <property type="entry name" value="Shikimate_DH"/>
</dbReference>
<dbReference type="RefSeq" id="WP_245692832.1">
    <property type="nucleotide sequence ID" value="NZ_CP155571.1"/>
</dbReference>
<feature type="active site" description="Proton acceptor" evidence="8">
    <location>
        <position position="71"/>
    </location>
</feature>
<evidence type="ECO:0000259" key="9">
    <source>
        <dbReference type="Pfam" id="PF01488"/>
    </source>
</evidence>
<organism evidence="12 13">
    <name type="scientific">Sporomusa acidovorans (strain ATCC 49682 / DSM 3132 / Mol)</name>
    <dbReference type="NCBI Taxonomy" id="1123286"/>
    <lineage>
        <taxon>Bacteria</taxon>
        <taxon>Bacillati</taxon>
        <taxon>Bacillota</taxon>
        <taxon>Negativicutes</taxon>
        <taxon>Selenomonadales</taxon>
        <taxon>Sporomusaceae</taxon>
        <taxon>Sporomusa</taxon>
    </lineage>
</organism>